<dbReference type="OrthoDB" id="6422573at2759"/>
<feature type="non-terminal residue" evidence="1">
    <location>
        <position position="1"/>
    </location>
</feature>
<reference evidence="1 3" key="1">
    <citation type="journal article" date="2019" name="Sci. Rep.">
        <title>Orb-weaving spider Araneus ventricosus genome elucidates the spidroin gene catalogue.</title>
        <authorList>
            <person name="Kono N."/>
            <person name="Nakamura H."/>
            <person name="Ohtoshi R."/>
            <person name="Moran D.A.P."/>
            <person name="Shinohara A."/>
            <person name="Yoshida Y."/>
            <person name="Fujiwara M."/>
            <person name="Mori M."/>
            <person name="Tomita M."/>
            <person name="Arakawa K."/>
        </authorList>
    </citation>
    <scope>NUCLEOTIDE SEQUENCE [LARGE SCALE GENOMIC DNA]</scope>
</reference>
<evidence type="ECO:0000313" key="3">
    <source>
        <dbReference type="Proteomes" id="UP000499080"/>
    </source>
</evidence>
<proteinExistence type="predicted"/>
<comment type="caution">
    <text evidence="1">The sequence shown here is derived from an EMBL/GenBank/DDBJ whole genome shotgun (WGS) entry which is preliminary data.</text>
</comment>
<dbReference type="Proteomes" id="UP000499080">
    <property type="component" value="Unassembled WGS sequence"/>
</dbReference>
<name>A0A4Y2AER2_ARAVE</name>
<protein>
    <submittedName>
        <fullName evidence="1">Uncharacterized protein</fullName>
    </submittedName>
</protein>
<accession>A0A4Y2AER2</accession>
<gene>
    <name evidence="2" type="ORF">AVEN_24403_1</name>
    <name evidence="1" type="ORF">AVEN_68452_1</name>
</gene>
<evidence type="ECO:0000313" key="2">
    <source>
        <dbReference type="EMBL" id="GBL98693.1"/>
    </source>
</evidence>
<dbReference type="EMBL" id="BGPR01237708">
    <property type="protein sequence ID" value="GBL98693.1"/>
    <property type="molecule type" value="Genomic_DNA"/>
</dbReference>
<evidence type="ECO:0000313" key="1">
    <source>
        <dbReference type="EMBL" id="GBL77434.1"/>
    </source>
</evidence>
<sequence>YLRMVSIKEKGGRADLEFNPDGTLKYVELEVMNLNNMGFWEKVTEFCRNN</sequence>
<keyword evidence="3" id="KW-1185">Reference proteome</keyword>
<dbReference type="AlphaFoldDB" id="A0A4Y2AER2"/>
<organism evidence="1 3">
    <name type="scientific">Araneus ventricosus</name>
    <name type="common">Orbweaver spider</name>
    <name type="synonym">Epeira ventricosa</name>
    <dbReference type="NCBI Taxonomy" id="182803"/>
    <lineage>
        <taxon>Eukaryota</taxon>
        <taxon>Metazoa</taxon>
        <taxon>Ecdysozoa</taxon>
        <taxon>Arthropoda</taxon>
        <taxon>Chelicerata</taxon>
        <taxon>Arachnida</taxon>
        <taxon>Araneae</taxon>
        <taxon>Araneomorphae</taxon>
        <taxon>Entelegynae</taxon>
        <taxon>Araneoidea</taxon>
        <taxon>Araneidae</taxon>
        <taxon>Araneus</taxon>
    </lineage>
</organism>
<dbReference type="EMBL" id="BGPR01080118">
    <property type="protein sequence ID" value="GBL77434.1"/>
    <property type="molecule type" value="Genomic_DNA"/>
</dbReference>